<feature type="region of interest" description="Disordered" evidence="12">
    <location>
        <begin position="1455"/>
        <end position="1526"/>
    </location>
</feature>
<keyword evidence="8" id="KW-0067">ATP-binding</keyword>
<keyword evidence="6" id="KW-0227">DNA damage</keyword>
<evidence type="ECO:0000256" key="9">
    <source>
        <dbReference type="ARBA" id="ARBA00023242"/>
    </source>
</evidence>
<feature type="compositionally biased region" description="Low complexity" evidence="12">
    <location>
        <begin position="1471"/>
        <end position="1497"/>
    </location>
</feature>
<evidence type="ECO:0000256" key="4">
    <source>
        <dbReference type="ARBA" id="ARBA00022679"/>
    </source>
</evidence>
<dbReference type="Proteomes" id="UP000279271">
    <property type="component" value="Unassembled WGS sequence"/>
</dbReference>
<keyword evidence="5" id="KW-0547">Nucleotide-binding</keyword>
<accession>A0A3M7KVS2</accession>
<dbReference type="InterPro" id="IPR036940">
    <property type="entry name" value="PI3/4_kinase_cat_sf"/>
</dbReference>
<dbReference type="GO" id="GO:0006281">
    <property type="term" value="P:DNA repair"/>
    <property type="evidence" value="ECO:0007669"/>
    <property type="project" value="InterPro"/>
</dbReference>
<dbReference type="InterPro" id="IPR038980">
    <property type="entry name" value="ATM_plant"/>
</dbReference>
<evidence type="ECO:0000256" key="10">
    <source>
        <dbReference type="ARBA" id="ARBA00047899"/>
    </source>
</evidence>
<dbReference type="Pfam" id="PF00454">
    <property type="entry name" value="PI3_PI4_kinase"/>
    <property type="match status" value="1"/>
</dbReference>
<dbReference type="Pfam" id="PF02260">
    <property type="entry name" value="FATC"/>
    <property type="match status" value="1"/>
</dbReference>
<dbReference type="PROSITE" id="PS51190">
    <property type="entry name" value="FATC"/>
    <property type="match status" value="1"/>
</dbReference>
<dbReference type="Gene3D" id="1.10.1070.11">
    <property type="entry name" value="Phosphatidylinositol 3-/4-kinase, catalytic domain"/>
    <property type="match status" value="1"/>
</dbReference>
<sequence length="3220" mass="342302">MQATQRRRARPDIQWSKTLRRVLQGAEDEGRPGRCPQPLLRCAGKLMLHVLDTLGNLGEDEGEPGYAAEAWTMLRLLAQHPAYCQAAAAGTVLGLFQLCGTWLGREGALTSGEPAIRMLGTLRCLAVAAPAAVGPLPQSHLYQAVVANADRLADLRDDPRLARALLAALNPLLLAQGRGLAREALTPLLAALLPLAGRTLRGPQREARVREEAVLQLRVQLAMRPPLADLATMTRWVLRELEAPHFCFWGDAAARQLQLGPTGPVTAAFPPQMAGFLLLAGELLARGTAAAGAIPSEAPNPLQQSLAPFLADLPSALHSRPLVWCPLLCSVLLSSADVPGNLLRNWLKAGVGLLEVCAPASMPSRAGDALWALRLAHALLAVMPSSDGCEGLWERLAACLERQLLSDSDPAAGGSAALAALRDLCLDVLCLLSQRAASAQPALRAFLASGSRRLVRPSLADVRALRHALRAEWGGPHALRLADLGRAWLEVVEAAQVGPLADAILGGDHAPTHSTQVWPAEEEEGCQEDPSIPPGAWAWLPRGPDPTTAGQLAVLARGDAWFRDYLACSQCGETEVDPAPAAGPTPVWQAPQRQHDMVAEALARRLNKCIADEARGSVGELVEAGTNEGEAGPHLHLPMAGTPAPAPLPRPLSLEEVGVLRAALRVSARQVCASPGSPAWASDGVFWRAAGRATLHLLGRLETRDAWVPGGAALARALHAAFEALDGQMCRVSGPACVLLDDTLPQRFVGAMEGLQASYEAASIAASAGPFESAQAQAARSSPPPLLSPGFDDDLDLGPASKRQRLTPPTGTSGGTPPQDSGGMTRRDCITLLAALLPLDAERGALLAAAWVQAEVEDSTARRPALPLADRLDLVRIQCEAAALGLARPWTPAEGLAGAMEGALEALDGPLGMLTWRAAPAPRLIAWARCCIPLARVIPIAKHKGDGQLLRGLCAQFVRCIDMLPGRFDARLAVLGPVCVELAKDTLWTQWSVALRQSGPRLDESGCVSRCAEELMLLALGVAATCLPGASPNAVSCMILQVADAGKDPALVATLAAMLDGVGSGLGYSGRHGLLRRLLDRLVQAVHGAGLAPERLLWVMQGLGVDARDSLALDSVAVGAWAQFPDVLREEMLGRARALAPQCIAWEAMQAGRCSVASLQSKLQEIFDVQGVLLERLEEVVGAMLTFTDSGPDSKPRGDAPSSPIVKVLLTLLSPLQLQSLTTIPVALRLLSGIQEALSWGGPPSHRALPLSALASLADVLALAEEPLSPGDPGTRGLACAPIARAVAVLALRQLSRRALQRQCSQIMARVLEGVGPGQAPGLAITLFPRVDAFASVADTAPELVALRDRLVLILNHANDMLLVQGISSRPYLLEREAPPTSHLANLRALLSALPELNATQRARWLKRAAKAIGSSPVLEAGPGVQGAVMQLARRAHDLEDEYLVGLAGSLLARLGPSTEEDPGAEASQPTSGTTSSSLAGTHLGSAPSQATPSSGTGPPPRGLPARPSARAPHKAEAVPGPASAPSLLAPPWPQLFEALAAATLDADVGVVAATLRALPGIMAQAPVLAALAEADAETRRFLGAWSDAGSQQRAGEDPREAFRNQPGLTSPELWTAGAGREGWQAWVCRLASTALSMVAAPELAALAEVASLQPGIAAMLLPCAMGQLAVGADSSSLAVELGAVLSARFSAEDRLHGPAEHTVLGLINHLRCLHIAAAQLPNRGTHLSTLGWAKVYWIDINPLVVARLALEAGELAFAVLFGELALVDARGDRDQTGACENLLASALGCLGEPDGLYAVTYSPSLEAQIRRSEHEGDWPWALLGHDLILRMASCPPTRADHAASEAQHLAGLRRSLDSLGATWSAAHLPPPSGRTAVVRALGLASWDPPGEALGEAPGEAGEEVREALTSLGADCPERAQVAAWRGMRRLLGSGRGEDAGIAGRGVLLAQLQGLQGVLEVCEALEPGSGPAKVEAEALDMVWARREAALLASCPEPAALEALQAVHVRLGAAARCAGLEAGALRRSARAARKAGRHASATSALYALRMLRELGAGAAAGAIADPVPALTWRVEEAKVLWARGQTDVALRLAGELLAREERGTADGAGNMSPARRRDTAALRLLAAKWQARARHSGSSADTLRALQSAADALGALDDGAAATLRTLCRAHYRLAHYADGLHRAVRARRAGDEWRAARAVVAAKKAQAGDLRARLARRGAGRSARSEPGDKEARSLELQLAALDKAVRMDEEEHAAVEEREEQMLRVALHNYARCLSTGQLYDLPVAFRFVQLWLELGPRIAWVNDHAAEAFQDAPSHKFLPLVYQVASRLSTDAGAGAAPAAGPGFQAVLTELLERLCRDHPFHALFQVLALKNGDRGRDGRRGVSRPGMTYAVDHAKVAAAEALVARLKAAGAPPAARELVAQMEMLVDVYIELAAAPAPKDGHPIPFPAALRRSTRAMPRVPVASASLAVDPSCRYEDVPTLMSFGDRLTFVGGINRPKLVSCVDSAGREHRQLLKSGSDDLRQDAVMQQFFWLLNQLLQADAGARSRRLSLQTYRVVPFSPAAGLLAWVEDTVPLADYLIGPGKRSGAHARYRAPGGYSFEQCWNRMHQAGGAGRRRQREAFDDVCAHFPPVLQHFFLERFHSPGAWHTARLAYVRSVAAASMAGHVIGLGDRHCQNILLQLRGGEVVHIDLGIAFEQGKFLNTPEVVPFRLTPDLVAAMGPHGVDGVMTRCCEAVLRVVRAHSESVLTVIEVFIHDPLYRWALTVPQAHARQAGNEGGGLSEGPGAAGVINADAERTILRIKQKLRGAEGGDGDAQGVEGQVQRLLQEAMDPDNLSRMYIGWAPMALLEISKRADSKAQLAFQAAPKESDVWDRLCEDVSKSLRDKVSGFTGLFSSLVGSNSNPESSTTSETEHTAPKGIYGVTYQRYPIASYVQLPPVLAPFVQLPGLDHILLIGRPTADVSGGMAGYRDVCPKALRAAAPFLIVLDRPDIKDLEPKYRWVTFPLAEVFKLDVRGMKSIDDYTKLLSKKGRWNFKDRQKKFNNAKVINHEYVDLPPGSTEMVASLWPLYKSTGDANGFCVLSEKEFADFHLNTPGLTLMLIRDVAAEGKLITFCTGVRVEDTLMPMWCGTDYENPLAKSCSTYFNMLYEYVKVAIADPEINWVDLGASRRQAKTSIGFQGYPVSAYIRCKNAIMESIVETMAADYFKPSELIADP</sequence>
<dbReference type="PANTHER" id="PTHR37079">
    <property type="entry name" value="SERINE/THREONINE-PROTEIN KINASE ATM"/>
    <property type="match status" value="1"/>
</dbReference>
<feature type="region of interest" description="Disordered" evidence="12">
    <location>
        <begin position="774"/>
        <end position="824"/>
    </location>
</feature>
<gene>
    <name evidence="16" type="ORF">APUTEX25_004930</name>
</gene>
<comment type="catalytic activity">
    <reaction evidence="10">
        <text>L-threonyl-[protein] + ATP = O-phospho-L-threonyl-[protein] + ADP + H(+)</text>
        <dbReference type="Rhea" id="RHEA:46608"/>
        <dbReference type="Rhea" id="RHEA-COMP:11060"/>
        <dbReference type="Rhea" id="RHEA-COMP:11605"/>
        <dbReference type="ChEBI" id="CHEBI:15378"/>
        <dbReference type="ChEBI" id="CHEBI:30013"/>
        <dbReference type="ChEBI" id="CHEBI:30616"/>
        <dbReference type="ChEBI" id="CHEBI:61977"/>
        <dbReference type="ChEBI" id="CHEBI:456216"/>
        <dbReference type="EC" id="2.7.11.1"/>
    </reaction>
</comment>
<keyword evidence="3" id="KW-0723">Serine/threonine-protein kinase</keyword>
<feature type="region of interest" description="Disordered" evidence="12">
    <location>
        <begin position="1589"/>
        <end position="1612"/>
    </location>
</feature>
<feature type="domain" description="FAT" evidence="14">
    <location>
        <begin position="1745"/>
        <end position="2375"/>
    </location>
</feature>
<dbReference type="GO" id="GO:0005634">
    <property type="term" value="C:nucleus"/>
    <property type="evidence" value="ECO:0007669"/>
    <property type="project" value="UniProtKB-SubCell"/>
</dbReference>
<comment type="subcellular location">
    <subcellularLocation>
        <location evidence="1">Nucleus</location>
    </subcellularLocation>
</comment>
<feature type="domain" description="PI3K/PI4K catalytic" evidence="13">
    <location>
        <begin position="2487"/>
        <end position="2805"/>
    </location>
</feature>
<evidence type="ECO:0000256" key="6">
    <source>
        <dbReference type="ARBA" id="ARBA00022763"/>
    </source>
</evidence>
<evidence type="ECO:0000313" key="16">
    <source>
        <dbReference type="EMBL" id="RMZ53442.1"/>
    </source>
</evidence>
<evidence type="ECO:0000256" key="3">
    <source>
        <dbReference type="ARBA" id="ARBA00022527"/>
    </source>
</evidence>
<evidence type="ECO:0000256" key="11">
    <source>
        <dbReference type="SAM" id="Coils"/>
    </source>
</evidence>
<dbReference type="InterPro" id="IPR011009">
    <property type="entry name" value="Kinase-like_dom_sf"/>
</dbReference>
<dbReference type="Gene3D" id="3.30.1010.10">
    <property type="entry name" value="Phosphatidylinositol 3-kinase Catalytic Subunit, Chain A, domain 4"/>
    <property type="match status" value="1"/>
</dbReference>
<feature type="region of interest" description="Disordered" evidence="12">
    <location>
        <begin position="626"/>
        <end position="648"/>
    </location>
</feature>
<evidence type="ECO:0000256" key="8">
    <source>
        <dbReference type="ARBA" id="ARBA00022840"/>
    </source>
</evidence>
<dbReference type="InterPro" id="IPR003152">
    <property type="entry name" value="FATC_dom"/>
</dbReference>
<feature type="compositionally biased region" description="Low complexity" evidence="12">
    <location>
        <begin position="807"/>
        <end position="823"/>
    </location>
</feature>
<organism evidence="16 17">
    <name type="scientific">Auxenochlorella protothecoides</name>
    <name type="common">Green microalga</name>
    <name type="synonym">Chlorella protothecoides</name>
    <dbReference type="NCBI Taxonomy" id="3075"/>
    <lineage>
        <taxon>Eukaryota</taxon>
        <taxon>Viridiplantae</taxon>
        <taxon>Chlorophyta</taxon>
        <taxon>core chlorophytes</taxon>
        <taxon>Trebouxiophyceae</taxon>
        <taxon>Chlorellales</taxon>
        <taxon>Chlorellaceae</taxon>
        <taxon>Auxenochlorella</taxon>
    </lineage>
</organism>
<keyword evidence="11" id="KW-0175">Coiled coil</keyword>
<evidence type="ECO:0000256" key="12">
    <source>
        <dbReference type="SAM" id="MobiDB-lite"/>
    </source>
</evidence>
<dbReference type="SUPFAM" id="SSF56112">
    <property type="entry name" value="Protein kinase-like (PK-like)"/>
    <property type="match status" value="1"/>
</dbReference>
<dbReference type="InterPro" id="IPR000403">
    <property type="entry name" value="PI3/4_kinase_cat_dom"/>
</dbReference>
<evidence type="ECO:0000259" key="14">
    <source>
        <dbReference type="PROSITE" id="PS51189"/>
    </source>
</evidence>
<dbReference type="PANTHER" id="PTHR37079:SF4">
    <property type="entry name" value="SERINE_THREONINE-PROTEIN KINASE ATM"/>
    <property type="match status" value="1"/>
</dbReference>
<dbReference type="SMART" id="SM01343">
    <property type="entry name" value="FATC"/>
    <property type="match status" value="1"/>
</dbReference>
<evidence type="ECO:0000313" key="17">
    <source>
        <dbReference type="Proteomes" id="UP000279271"/>
    </source>
</evidence>
<comment type="caution">
    <text evidence="16">The sequence shown here is derived from an EMBL/GenBank/DDBJ whole genome shotgun (WGS) entry which is preliminary data.</text>
</comment>
<evidence type="ECO:0000256" key="7">
    <source>
        <dbReference type="ARBA" id="ARBA00022777"/>
    </source>
</evidence>
<feature type="domain" description="FATC" evidence="15">
    <location>
        <begin position="2818"/>
        <end position="2850"/>
    </location>
</feature>
<dbReference type="GO" id="GO:0005524">
    <property type="term" value="F:ATP binding"/>
    <property type="evidence" value="ECO:0007669"/>
    <property type="project" value="UniProtKB-KW"/>
</dbReference>
<dbReference type="GO" id="GO:0004674">
    <property type="term" value="F:protein serine/threonine kinase activity"/>
    <property type="evidence" value="ECO:0007669"/>
    <property type="project" value="UniProtKB-KW"/>
</dbReference>
<dbReference type="InterPro" id="IPR044107">
    <property type="entry name" value="PIKKc_ATM"/>
</dbReference>
<dbReference type="PROSITE" id="PS00915">
    <property type="entry name" value="PI3_4_KINASE_1"/>
    <property type="match status" value="1"/>
</dbReference>
<dbReference type="CDD" id="cd05171">
    <property type="entry name" value="PIKKc_ATM"/>
    <property type="match status" value="1"/>
</dbReference>
<keyword evidence="7" id="KW-0418">Kinase</keyword>
<dbReference type="EC" id="2.7.11.1" evidence="2"/>
<reference evidence="17" key="1">
    <citation type="journal article" date="2018" name="Algal Res.">
        <title>Characterization of plant carbon substrate utilization by Auxenochlorella protothecoides.</title>
        <authorList>
            <person name="Vogler B.W."/>
            <person name="Starkenburg S.R."/>
            <person name="Sudasinghe N."/>
            <person name="Schambach J.Y."/>
            <person name="Rollin J.A."/>
            <person name="Pattathil S."/>
            <person name="Barry A.N."/>
        </authorList>
    </citation>
    <scope>NUCLEOTIDE SEQUENCE [LARGE SCALE GENOMIC DNA]</scope>
    <source>
        <strain evidence="17">UTEX 25</strain>
    </source>
</reference>
<dbReference type="SUPFAM" id="SSF55729">
    <property type="entry name" value="Acyl-CoA N-acyltransferases (Nat)"/>
    <property type="match status" value="1"/>
</dbReference>
<dbReference type="InterPro" id="IPR018936">
    <property type="entry name" value="PI3/4_kinase_CS"/>
</dbReference>
<keyword evidence="4" id="KW-0808">Transferase</keyword>
<dbReference type="SMART" id="SM00146">
    <property type="entry name" value="PI3Kc"/>
    <property type="match status" value="1"/>
</dbReference>
<dbReference type="PROSITE" id="PS50290">
    <property type="entry name" value="PI3_4_KINASE_3"/>
    <property type="match status" value="1"/>
</dbReference>
<dbReference type="PROSITE" id="PS00916">
    <property type="entry name" value="PI3_4_KINASE_2"/>
    <property type="match status" value="1"/>
</dbReference>
<evidence type="ECO:0000259" key="15">
    <source>
        <dbReference type="PROSITE" id="PS51190"/>
    </source>
</evidence>
<dbReference type="InterPro" id="IPR016181">
    <property type="entry name" value="Acyl_CoA_acyltransferase"/>
</dbReference>
<proteinExistence type="predicted"/>
<protein>
    <recommendedName>
        <fullName evidence="2">non-specific serine/threonine protein kinase</fullName>
        <ecNumber evidence="2">2.7.11.1</ecNumber>
    </recommendedName>
</protein>
<keyword evidence="9" id="KW-0539">Nucleus</keyword>
<name>A0A3M7KVS2_AUXPR</name>
<dbReference type="EMBL" id="QOKY01000198">
    <property type="protein sequence ID" value="RMZ53442.1"/>
    <property type="molecule type" value="Genomic_DNA"/>
</dbReference>
<evidence type="ECO:0000256" key="1">
    <source>
        <dbReference type="ARBA" id="ARBA00004123"/>
    </source>
</evidence>
<feature type="coiled-coil region" evidence="11">
    <location>
        <begin position="2232"/>
        <end position="2259"/>
    </location>
</feature>
<dbReference type="InterPro" id="IPR014009">
    <property type="entry name" value="PIK_FAT"/>
</dbReference>
<dbReference type="PROSITE" id="PS51189">
    <property type="entry name" value="FAT"/>
    <property type="match status" value="1"/>
</dbReference>
<evidence type="ECO:0000256" key="5">
    <source>
        <dbReference type="ARBA" id="ARBA00022741"/>
    </source>
</evidence>
<evidence type="ECO:0000256" key="2">
    <source>
        <dbReference type="ARBA" id="ARBA00012513"/>
    </source>
</evidence>
<evidence type="ECO:0000259" key="13">
    <source>
        <dbReference type="PROSITE" id="PS50290"/>
    </source>
</evidence>